<organism evidence="1 2">
    <name type="scientific">Bambusicola thoracicus</name>
    <name type="common">Chinese bamboo-partridge</name>
    <name type="synonym">Perdix thoracica</name>
    <dbReference type="NCBI Taxonomy" id="9083"/>
    <lineage>
        <taxon>Eukaryota</taxon>
        <taxon>Metazoa</taxon>
        <taxon>Chordata</taxon>
        <taxon>Craniata</taxon>
        <taxon>Vertebrata</taxon>
        <taxon>Euteleostomi</taxon>
        <taxon>Archelosauria</taxon>
        <taxon>Archosauria</taxon>
        <taxon>Dinosauria</taxon>
        <taxon>Saurischia</taxon>
        <taxon>Theropoda</taxon>
        <taxon>Coelurosauria</taxon>
        <taxon>Aves</taxon>
        <taxon>Neognathae</taxon>
        <taxon>Galloanserae</taxon>
        <taxon>Galliformes</taxon>
        <taxon>Phasianidae</taxon>
        <taxon>Perdicinae</taxon>
        <taxon>Bambusicola</taxon>
    </lineage>
</organism>
<dbReference type="Proteomes" id="UP000237246">
    <property type="component" value="Unassembled WGS sequence"/>
</dbReference>
<protein>
    <submittedName>
        <fullName evidence="1">Uncharacterized protein</fullName>
    </submittedName>
</protein>
<evidence type="ECO:0000313" key="2">
    <source>
        <dbReference type="Proteomes" id="UP000237246"/>
    </source>
</evidence>
<dbReference type="EMBL" id="PPHD01007756">
    <property type="protein sequence ID" value="POI31737.1"/>
    <property type="molecule type" value="Genomic_DNA"/>
</dbReference>
<reference evidence="1 2" key="1">
    <citation type="submission" date="2018-01" db="EMBL/GenBank/DDBJ databases">
        <title>Comparison of the Chinese Bamboo Partridge and Red Junglefowl genome sequences highlights the importance of demography in genome evolution.</title>
        <authorList>
            <person name="Tiley G.P."/>
            <person name="Kimball R.T."/>
            <person name="Braun E.L."/>
            <person name="Burleigh J.G."/>
        </authorList>
    </citation>
    <scope>NUCLEOTIDE SEQUENCE [LARGE SCALE GENOMIC DNA]</scope>
    <source>
        <strain evidence="1">RTK389</strain>
        <tissue evidence="1">Blood</tissue>
    </source>
</reference>
<name>A0A2P4T5V7_BAMTH</name>
<keyword evidence="2" id="KW-1185">Reference proteome</keyword>
<comment type="caution">
    <text evidence="1">The sequence shown here is derived from an EMBL/GenBank/DDBJ whole genome shotgun (WGS) entry which is preliminary data.</text>
</comment>
<gene>
    <name evidence="1" type="ORF">CIB84_004512</name>
</gene>
<sequence>MTAEHTVLLAAGRGLICLSFSRCCARRGAQEASSPRAVRSSSQCQQSQFPLLVSCVTWEEKSCSSSRSVD</sequence>
<accession>A0A2P4T5V7</accession>
<evidence type="ECO:0000313" key="1">
    <source>
        <dbReference type="EMBL" id="POI31737.1"/>
    </source>
</evidence>
<dbReference type="AlphaFoldDB" id="A0A2P4T5V7"/>
<proteinExistence type="predicted"/>